<dbReference type="InterPro" id="IPR033749">
    <property type="entry name" value="Polyprenyl_synt_CS"/>
</dbReference>
<dbReference type="PROSITE" id="PS00444">
    <property type="entry name" value="POLYPRENYL_SYNTHASE_2"/>
    <property type="match status" value="1"/>
</dbReference>
<dbReference type="InterPro" id="IPR008949">
    <property type="entry name" value="Isoprenoid_synthase_dom_sf"/>
</dbReference>
<dbReference type="GO" id="GO:0005737">
    <property type="term" value="C:cytoplasm"/>
    <property type="evidence" value="ECO:0007669"/>
    <property type="project" value="UniProtKB-ARBA"/>
</dbReference>
<evidence type="ECO:0000313" key="9">
    <source>
        <dbReference type="Proteomes" id="UP000245916"/>
    </source>
</evidence>
<dbReference type="NCBIfam" id="NF045485">
    <property type="entry name" value="FPPsyn"/>
    <property type="match status" value="1"/>
</dbReference>
<keyword evidence="5" id="KW-0460">Magnesium</keyword>
<dbReference type="CDD" id="cd00685">
    <property type="entry name" value="Trans_IPPS_HT"/>
    <property type="match status" value="1"/>
</dbReference>
<keyword evidence="3 7" id="KW-0808">Transferase</keyword>
<dbReference type="GO" id="GO:0046872">
    <property type="term" value="F:metal ion binding"/>
    <property type="evidence" value="ECO:0007669"/>
    <property type="project" value="UniProtKB-KW"/>
</dbReference>
<accession>A0A2U2IZT2</accession>
<dbReference type="EMBL" id="QFFF01000001">
    <property type="protein sequence ID" value="PWG01588.1"/>
    <property type="molecule type" value="Genomic_DNA"/>
</dbReference>
<evidence type="ECO:0000256" key="1">
    <source>
        <dbReference type="ARBA" id="ARBA00001946"/>
    </source>
</evidence>
<sequence length="315" mass="33943">MDNPPAPCRSTVSDALVGEALDTLSPALAETGAEIDRLLNELLAVPADSRDRLYEAMRHAAIGGGKRLRPLLVLATCDLFHVDRRRALRVGLAVECVHVYSLIHDDMPCMDDDDLRRGRPTVHKAWDEATAILAGDSLHALAFEVLADEATHEDPFVRAELVAELARAAGPSGMAGGQMMDLRAEEMALDLAAVTRLQQLKTGALIGFCLEAGAIMGRVPPEGRTPLRGYARDVGLAFQIADDLLDAEGEESKTGKRVGKDRTAGKETFVSLLGSERARQQAEALVEQAAVHLQAFGAEADLLRAIARFAVERDH</sequence>
<evidence type="ECO:0000256" key="6">
    <source>
        <dbReference type="ARBA" id="ARBA00023229"/>
    </source>
</evidence>
<dbReference type="Gene3D" id="1.10.600.10">
    <property type="entry name" value="Farnesyl Diphosphate Synthase"/>
    <property type="match status" value="1"/>
</dbReference>
<evidence type="ECO:0000256" key="5">
    <source>
        <dbReference type="ARBA" id="ARBA00022842"/>
    </source>
</evidence>
<dbReference type="InterPro" id="IPR053378">
    <property type="entry name" value="Prenyl_diphosphate_synthase"/>
</dbReference>
<comment type="similarity">
    <text evidence="2 7">Belongs to the FPP/GGPP synthase family.</text>
</comment>
<dbReference type="SFLD" id="SFLDG01017">
    <property type="entry name" value="Polyprenyl_Transferase_Like"/>
    <property type="match status" value="1"/>
</dbReference>
<gene>
    <name evidence="8" type="ORF">DF286_00900</name>
</gene>
<evidence type="ECO:0000256" key="4">
    <source>
        <dbReference type="ARBA" id="ARBA00022723"/>
    </source>
</evidence>
<dbReference type="InterPro" id="IPR000092">
    <property type="entry name" value="Polyprenyl_synt"/>
</dbReference>
<proteinExistence type="inferred from homology"/>
<dbReference type="GO" id="GO:0016114">
    <property type="term" value="P:terpenoid biosynthetic process"/>
    <property type="evidence" value="ECO:0007669"/>
    <property type="project" value="UniProtKB-ARBA"/>
</dbReference>
<protein>
    <submittedName>
        <fullName evidence="8">Farnesyl-diphosphate synthase</fullName>
    </submittedName>
</protein>
<dbReference type="OrthoDB" id="9805316at2"/>
<comment type="caution">
    <text evidence="8">The sequence shown here is derived from an EMBL/GenBank/DDBJ whole genome shotgun (WGS) entry which is preliminary data.</text>
</comment>
<dbReference type="Proteomes" id="UP000245916">
    <property type="component" value="Unassembled WGS sequence"/>
</dbReference>
<dbReference type="GO" id="GO:0004659">
    <property type="term" value="F:prenyltransferase activity"/>
    <property type="evidence" value="ECO:0007669"/>
    <property type="project" value="InterPro"/>
</dbReference>
<evidence type="ECO:0000256" key="3">
    <source>
        <dbReference type="ARBA" id="ARBA00022679"/>
    </source>
</evidence>
<dbReference type="AlphaFoldDB" id="A0A2U2IZT2"/>
<evidence type="ECO:0000256" key="2">
    <source>
        <dbReference type="ARBA" id="ARBA00006706"/>
    </source>
</evidence>
<dbReference type="FunFam" id="1.10.600.10:FF:000001">
    <property type="entry name" value="Geranylgeranyl diphosphate synthase"/>
    <property type="match status" value="1"/>
</dbReference>
<dbReference type="PROSITE" id="PS00723">
    <property type="entry name" value="POLYPRENYL_SYNTHASE_1"/>
    <property type="match status" value="1"/>
</dbReference>
<reference evidence="8 9" key="1">
    <citation type="submission" date="2018-05" db="EMBL/GenBank/DDBJ databases">
        <title>Genome of Sphingosinicella humi QZX222.</title>
        <authorList>
            <person name="Qiao Z."/>
            <person name="Wang G."/>
        </authorList>
    </citation>
    <scope>NUCLEOTIDE SEQUENCE [LARGE SCALE GENOMIC DNA]</scope>
    <source>
        <strain evidence="8 9">QZX222</strain>
    </source>
</reference>
<dbReference type="SFLD" id="SFLDS00005">
    <property type="entry name" value="Isoprenoid_Synthase_Type_I"/>
    <property type="match status" value="1"/>
</dbReference>
<keyword evidence="4" id="KW-0479">Metal-binding</keyword>
<dbReference type="PANTHER" id="PTHR43281">
    <property type="entry name" value="FARNESYL DIPHOSPHATE SYNTHASE"/>
    <property type="match status" value="1"/>
</dbReference>
<evidence type="ECO:0000256" key="7">
    <source>
        <dbReference type="RuleBase" id="RU004466"/>
    </source>
</evidence>
<dbReference type="SUPFAM" id="SSF48576">
    <property type="entry name" value="Terpenoid synthases"/>
    <property type="match status" value="1"/>
</dbReference>
<name>A0A2U2IZT2_9SPHN</name>
<dbReference type="Pfam" id="PF00348">
    <property type="entry name" value="polyprenyl_synt"/>
    <property type="match status" value="1"/>
</dbReference>
<organism evidence="8 9">
    <name type="scientific">Allosphingosinicella humi</name>
    <dbReference type="NCBI Taxonomy" id="2068657"/>
    <lineage>
        <taxon>Bacteria</taxon>
        <taxon>Pseudomonadati</taxon>
        <taxon>Pseudomonadota</taxon>
        <taxon>Alphaproteobacteria</taxon>
        <taxon>Sphingomonadales</taxon>
        <taxon>Sphingomonadaceae</taxon>
        <taxon>Allosphingosinicella</taxon>
    </lineage>
</organism>
<comment type="cofactor">
    <cofactor evidence="1">
        <name>Mg(2+)</name>
        <dbReference type="ChEBI" id="CHEBI:18420"/>
    </cofactor>
</comment>
<evidence type="ECO:0000313" key="8">
    <source>
        <dbReference type="EMBL" id="PWG01588.1"/>
    </source>
</evidence>
<dbReference type="PANTHER" id="PTHR43281:SF1">
    <property type="entry name" value="FARNESYL DIPHOSPHATE SYNTHASE"/>
    <property type="match status" value="1"/>
</dbReference>
<keyword evidence="9" id="KW-1185">Reference proteome</keyword>
<keyword evidence="6" id="KW-0414">Isoprene biosynthesis</keyword>